<name>A0AAU8HYB3_9CAUD</name>
<protein>
    <submittedName>
        <fullName evidence="1">Uncharacterized protein</fullName>
    </submittedName>
</protein>
<gene>
    <name evidence="1" type="ORF">VGRTQORK_CDS0010</name>
</gene>
<dbReference type="EMBL" id="PP429227">
    <property type="protein sequence ID" value="XCI77623.1"/>
    <property type="molecule type" value="Genomic_DNA"/>
</dbReference>
<reference evidence="1" key="1">
    <citation type="submission" date="2024-03" db="EMBL/GenBank/DDBJ databases">
        <authorList>
            <person name="Chantapakul B."/>
            <person name="Wang S."/>
        </authorList>
    </citation>
    <scope>NUCLEOTIDE SEQUENCE</scope>
</reference>
<accession>A0AAU8HYB3</accession>
<proteinExistence type="predicted"/>
<evidence type="ECO:0000313" key="1">
    <source>
        <dbReference type="EMBL" id="XCI77623.1"/>
    </source>
</evidence>
<sequence>MIYVWLPDNLYEVYHRIPGAKSFNHFSIARFGIEIKVTKEELLEMLELVDTAHLNDDCSESLNDLGDLYRTLAKYED</sequence>
<organism evidence="1">
    <name type="scientific">Rhizobium phage IG49</name>
    <dbReference type="NCBI Taxonomy" id="3129228"/>
    <lineage>
        <taxon>Viruses</taxon>
        <taxon>Duplodnaviria</taxon>
        <taxon>Heunggongvirae</taxon>
        <taxon>Uroviricota</taxon>
        <taxon>Caudoviricetes</taxon>
    </lineage>
</organism>